<keyword evidence="1" id="KW-0472">Membrane</keyword>
<reference evidence="2 3" key="1">
    <citation type="submission" date="2024-02" db="EMBL/GenBank/DDBJ databases">
        <title>Chromosome-scale genome assembly of the rough periwinkle Littorina saxatilis.</title>
        <authorList>
            <person name="De Jode A."/>
            <person name="Faria R."/>
            <person name="Formenti G."/>
            <person name="Sims Y."/>
            <person name="Smith T.P."/>
            <person name="Tracey A."/>
            <person name="Wood J.M.D."/>
            <person name="Zagrodzka Z.B."/>
            <person name="Johannesson K."/>
            <person name="Butlin R.K."/>
            <person name="Leder E.H."/>
        </authorList>
    </citation>
    <scope>NUCLEOTIDE SEQUENCE [LARGE SCALE GENOMIC DNA]</scope>
    <source>
        <strain evidence="2">Snail1</strain>
        <tissue evidence="2">Muscle</tissue>
    </source>
</reference>
<evidence type="ECO:0000256" key="1">
    <source>
        <dbReference type="SAM" id="Phobius"/>
    </source>
</evidence>
<organism evidence="2 3">
    <name type="scientific">Littorina saxatilis</name>
    <dbReference type="NCBI Taxonomy" id="31220"/>
    <lineage>
        <taxon>Eukaryota</taxon>
        <taxon>Metazoa</taxon>
        <taxon>Spiralia</taxon>
        <taxon>Lophotrochozoa</taxon>
        <taxon>Mollusca</taxon>
        <taxon>Gastropoda</taxon>
        <taxon>Caenogastropoda</taxon>
        <taxon>Littorinimorpha</taxon>
        <taxon>Littorinoidea</taxon>
        <taxon>Littorinidae</taxon>
        <taxon>Littorina</taxon>
    </lineage>
</organism>
<evidence type="ECO:0000313" key="3">
    <source>
        <dbReference type="Proteomes" id="UP001374579"/>
    </source>
</evidence>
<dbReference type="AlphaFoldDB" id="A0AAN9BLC2"/>
<gene>
    <name evidence="2" type="ORF">V1264_016798</name>
</gene>
<comment type="caution">
    <text evidence="2">The sequence shown here is derived from an EMBL/GenBank/DDBJ whole genome shotgun (WGS) entry which is preliminary data.</text>
</comment>
<keyword evidence="1" id="KW-0812">Transmembrane</keyword>
<sequence length="117" mass="13151">MNTDTFYRHRICTLSFKDESWIKVSDDCVYKEHSQTFSVTSSSDNNENETWILVGVLDNGDTFNMTVQKRSSPDKPGHVSFILVVAVSVGVIVSITFVTIITVSCVRSKNNLIVETR</sequence>
<dbReference type="EMBL" id="JBAMIC010000007">
    <property type="protein sequence ID" value="KAK7105415.1"/>
    <property type="molecule type" value="Genomic_DNA"/>
</dbReference>
<proteinExistence type="predicted"/>
<feature type="transmembrane region" description="Helical" evidence="1">
    <location>
        <begin position="79"/>
        <end position="103"/>
    </location>
</feature>
<keyword evidence="3" id="KW-1185">Reference proteome</keyword>
<dbReference type="Proteomes" id="UP001374579">
    <property type="component" value="Unassembled WGS sequence"/>
</dbReference>
<name>A0AAN9BLC2_9CAEN</name>
<protein>
    <submittedName>
        <fullName evidence="2">Uncharacterized protein</fullName>
    </submittedName>
</protein>
<accession>A0AAN9BLC2</accession>
<keyword evidence="1" id="KW-1133">Transmembrane helix</keyword>
<evidence type="ECO:0000313" key="2">
    <source>
        <dbReference type="EMBL" id="KAK7105415.1"/>
    </source>
</evidence>